<evidence type="ECO:0000256" key="1">
    <source>
        <dbReference type="ARBA" id="ARBA00023239"/>
    </source>
</evidence>
<sequence length="308" mass="34032">MAKYNVNEIKGVIPALVTTFDMDENFDEKRMRALVDHLIGKGVDGLYLTGSTGEGFLMTPQERMKVVEVVVDQVNGRIPLIAHVGAIGTKISIDLAKQAASAGVDAISSVPPFYWKFGADDVFNYYKDITGSTDLPMIVYNIALAGLVGFEQVKRFSTIEGVAGVKYTATSHFEVMRMKEEIGNDFLVYSGCDEMAMSGLSFGADGLIGSFYNLMPELFIAINKAMAERDLKTAEEKQRIANIIIMHATQKNYVAIMKRALSWMGVDGGYCRRPFSNFGASEEAVLKDEFRLLRDKHDIKGVDFLDAL</sequence>
<evidence type="ECO:0000313" key="7">
    <source>
        <dbReference type="Proteomes" id="UP000587760"/>
    </source>
</evidence>
<dbReference type="PRINTS" id="PR00146">
    <property type="entry name" value="DHPICSNTHASE"/>
</dbReference>
<dbReference type="Proteomes" id="UP000587760">
    <property type="component" value="Unassembled WGS sequence"/>
</dbReference>
<feature type="binding site" evidence="5">
    <location>
        <position position="208"/>
    </location>
    <ligand>
        <name>pyruvate</name>
        <dbReference type="ChEBI" id="CHEBI:15361"/>
    </ligand>
</feature>
<keyword evidence="1 3" id="KW-0456">Lyase</keyword>
<dbReference type="PANTHER" id="PTHR42849:SF1">
    <property type="entry name" value="N-ACETYLNEURAMINATE LYASE"/>
    <property type="match status" value="1"/>
</dbReference>
<feature type="active site" description="Proton donor/acceptor" evidence="4">
    <location>
        <position position="140"/>
    </location>
</feature>
<dbReference type="InterPro" id="IPR002220">
    <property type="entry name" value="DapA-like"/>
</dbReference>
<dbReference type="PROSITE" id="PS00665">
    <property type="entry name" value="DHDPS_1"/>
    <property type="match status" value="1"/>
</dbReference>
<gene>
    <name evidence="6" type="ORF">HNR50_001636</name>
</gene>
<dbReference type="PIRSF" id="PIRSF001365">
    <property type="entry name" value="DHDPS"/>
    <property type="match status" value="1"/>
</dbReference>
<dbReference type="Gene3D" id="3.20.20.70">
    <property type="entry name" value="Aldolase class I"/>
    <property type="match status" value="1"/>
</dbReference>
<feature type="active site" description="Schiff-base intermediate with substrate" evidence="4">
    <location>
        <position position="166"/>
    </location>
</feature>
<protein>
    <submittedName>
        <fullName evidence="6">N-acetylneuraminate lyase</fullName>
        <ecNumber evidence="6">4.1.3.3</ecNumber>
    </submittedName>
</protein>
<dbReference type="EC" id="4.1.3.3" evidence="6"/>
<dbReference type="InterPro" id="IPR020624">
    <property type="entry name" value="Schiff_base-form_aldolases_CS"/>
</dbReference>
<dbReference type="GO" id="GO:0008747">
    <property type="term" value="F:N-acetylneuraminate lyase activity"/>
    <property type="evidence" value="ECO:0007669"/>
    <property type="project" value="UniProtKB-EC"/>
</dbReference>
<keyword evidence="7" id="KW-1185">Reference proteome</keyword>
<dbReference type="Pfam" id="PF00701">
    <property type="entry name" value="DHDPS"/>
    <property type="match status" value="1"/>
</dbReference>
<evidence type="ECO:0000313" key="6">
    <source>
        <dbReference type="EMBL" id="MBB6479978.1"/>
    </source>
</evidence>
<organism evidence="6 7">
    <name type="scientific">Spirochaeta isovalerica</name>
    <dbReference type="NCBI Taxonomy" id="150"/>
    <lineage>
        <taxon>Bacteria</taxon>
        <taxon>Pseudomonadati</taxon>
        <taxon>Spirochaetota</taxon>
        <taxon>Spirochaetia</taxon>
        <taxon>Spirochaetales</taxon>
        <taxon>Spirochaetaceae</taxon>
        <taxon>Spirochaeta</taxon>
    </lineage>
</organism>
<dbReference type="EMBL" id="JACHGJ010000002">
    <property type="protein sequence ID" value="MBB6479978.1"/>
    <property type="molecule type" value="Genomic_DNA"/>
</dbReference>
<accession>A0A841RBC0</accession>
<dbReference type="PANTHER" id="PTHR42849">
    <property type="entry name" value="N-ACETYLNEURAMINATE LYASE"/>
    <property type="match status" value="1"/>
</dbReference>
<dbReference type="InterPro" id="IPR013785">
    <property type="entry name" value="Aldolase_TIM"/>
</dbReference>
<comment type="similarity">
    <text evidence="3">Belongs to the DapA family.</text>
</comment>
<comment type="caution">
    <text evidence="6">The sequence shown here is derived from an EMBL/GenBank/DDBJ whole genome shotgun (WGS) entry which is preliminary data.</text>
</comment>
<dbReference type="SUPFAM" id="SSF51569">
    <property type="entry name" value="Aldolase"/>
    <property type="match status" value="1"/>
</dbReference>
<dbReference type="SMART" id="SM01130">
    <property type="entry name" value="DHDPS"/>
    <property type="match status" value="1"/>
</dbReference>
<dbReference type="AlphaFoldDB" id="A0A841RBC0"/>
<dbReference type="GO" id="GO:0019262">
    <property type="term" value="P:N-acetylneuraminate catabolic process"/>
    <property type="evidence" value="ECO:0007669"/>
    <property type="project" value="TreeGrafter"/>
</dbReference>
<feature type="binding site" evidence="5">
    <location>
        <position position="52"/>
    </location>
    <ligand>
        <name>pyruvate</name>
        <dbReference type="ChEBI" id="CHEBI:15361"/>
    </ligand>
</feature>
<dbReference type="RefSeq" id="WP_184745699.1">
    <property type="nucleotide sequence ID" value="NZ_JACHGJ010000002.1"/>
</dbReference>
<evidence type="ECO:0000256" key="2">
    <source>
        <dbReference type="ARBA" id="ARBA00023270"/>
    </source>
</evidence>
<proteinExistence type="inferred from homology"/>
<evidence type="ECO:0000256" key="3">
    <source>
        <dbReference type="PIRNR" id="PIRNR001365"/>
    </source>
</evidence>
<dbReference type="GO" id="GO:0005829">
    <property type="term" value="C:cytosol"/>
    <property type="evidence" value="ECO:0007669"/>
    <property type="project" value="TreeGrafter"/>
</dbReference>
<evidence type="ECO:0000256" key="4">
    <source>
        <dbReference type="PIRSR" id="PIRSR001365-1"/>
    </source>
</evidence>
<evidence type="ECO:0000256" key="5">
    <source>
        <dbReference type="PIRSR" id="PIRSR001365-2"/>
    </source>
</evidence>
<name>A0A841RBC0_9SPIO</name>
<reference evidence="6 7" key="1">
    <citation type="submission" date="2020-08" db="EMBL/GenBank/DDBJ databases">
        <title>Genomic Encyclopedia of Type Strains, Phase IV (KMG-IV): sequencing the most valuable type-strain genomes for metagenomic binning, comparative biology and taxonomic classification.</title>
        <authorList>
            <person name="Goeker M."/>
        </authorList>
    </citation>
    <scope>NUCLEOTIDE SEQUENCE [LARGE SCALE GENOMIC DNA]</scope>
    <source>
        <strain evidence="6 7">DSM 2461</strain>
    </source>
</reference>
<keyword evidence="2" id="KW-0704">Schiff base</keyword>